<dbReference type="GO" id="GO:0000290">
    <property type="term" value="P:deadenylation-dependent decapping of nuclear-transcribed mRNA"/>
    <property type="evidence" value="ECO:0007669"/>
    <property type="project" value="TreeGrafter"/>
</dbReference>
<accession>A0A6J1IXE4</accession>
<dbReference type="Pfam" id="PF01423">
    <property type="entry name" value="LSM"/>
    <property type="match status" value="1"/>
</dbReference>
<dbReference type="PANTHER" id="PTHR15588">
    <property type="entry name" value="LSM1"/>
    <property type="match status" value="1"/>
</dbReference>
<dbReference type="SMART" id="SM00651">
    <property type="entry name" value="Sm"/>
    <property type="match status" value="1"/>
</dbReference>
<evidence type="ECO:0000256" key="1">
    <source>
        <dbReference type="ARBA" id="ARBA00022884"/>
    </source>
</evidence>
<evidence type="ECO:0000313" key="5">
    <source>
        <dbReference type="RefSeq" id="XP_022980750.1"/>
    </source>
</evidence>
<protein>
    <submittedName>
        <fullName evidence="5">Sm-like protein LSM1B</fullName>
    </submittedName>
</protein>
<evidence type="ECO:0000259" key="3">
    <source>
        <dbReference type="SMART" id="SM00651"/>
    </source>
</evidence>
<feature type="domain" description="Sm" evidence="3">
    <location>
        <begin position="28"/>
        <end position="96"/>
    </location>
</feature>
<dbReference type="InterPro" id="IPR001163">
    <property type="entry name" value="Sm_dom_euk/arc"/>
</dbReference>
<keyword evidence="4" id="KW-1185">Reference proteome</keyword>
<organism evidence="4 5">
    <name type="scientific">Cucurbita maxima</name>
    <name type="common">Pumpkin</name>
    <name type="synonym">Winter squash</name>
    <dbReference type="NCBI Taxonomy" id="3661"/>
    <lineage>
        <taxon>Eukaryota</taxon>
        <taxon>Viridiplantae</taxon>
        <taxon>Streptophyta</taxon>
        <taxon>Embryophyta</taxon>
        <taxon>Tracheophyta</taxon>
        <taxon>Spermatophyta</taxon>
        <taxon>Magnoliopsida</taxon>
        <taxon>eudicotyledons</taxon>
        <taxon>Gunneridae</taxon>
        <taxon>Pentapetalae</taxon>
        <taxon>rosids</taxon>
        <taxon>fabids</taxon>
        <taxon>Cucurbitales</taxon>
        <taxon>Cucurbitaceae</taxon>
        <taxon>Cucurbiteae</taxon>
        <taxon>Cucurbita</taxon>
    </lineage>
</organism>
<dbReference type="SUPFAM" id="SSF50182">
    <property type="entry name" value="Sm-like ribonucleoproteins"/>
    <property type="match status" value="1"/>
</dbReference>
<keyword evidence="2" id="KW-0687">Ribonucleoprotein</keyword>
<dbReference type="GeneID" id="111480024"/>
<dbReference type="KEGG" id="cmax:111480024"/>
<keyword evidence="1" id="KW-0694">RNA-binding</keyword>
<dbReference type="Proteomes" id="UP000504608">
    <property type="component" value="Unplaced"/>
</dbReference>
<dbReference type="InterPro" id="IPR010920">
    <property type="entry name" value="LSM_dom_sf"/>
</dbReference>
<dbReference type="GO" id="GO:0000932">
    <property type="term" value="C:P-body"/>
    <property type="evidence" value="ECO:0007669"/>
    <property type="project" value="TreeGrafter"/>
</dbReference>
<dbReference type="AlphaFoldDB" id="A0A6J1IXE4"/>
<reference evidence="5" key="1">
    <citation type="submission" date="2025-08" db="UniProtKB">
        <authorList>
            <consortium name="RefSeq"/>
        </authorList>
    </citation>
    <scope>IDENTIFICATION</scope>
    <source>
        <tissue evidence="5">Young leaves</tissue>
    </source>
</reference>
<dbReference type="PANTHER" id="PTHR15588:SF8">
    <property type="entry name" value="U6 SNRNA-ASSOCIATED SM-LIKE PROTEIN LSM1"/>
    <property type="match status" value="1"/>
</dbReference>
<dbReference type="Gene3D" id="2.30.30.100">
    <property type="match status" value="1"/>
</dbReference>
<dbReference type="OrthoDB" id="10263346at2759"/>
<dbReference type="RefSeq" id="XP_022980750.1">
    <property type="nucleotide sequence ID" value="XM_023124982.1"/>
</dbReference>
<dbReference type="GO" id="GO:1990904">
    <property type="term" value="C:ribonucleoprotein complex"/>
    <property type="evidence" value="ECO:0007669"/>
    <property type="project" value="UniProtKB-KW"/>
</dbReference>
<dbReference type="InterPro" id="IPR044642">
    <property type="entry name" value="PTHR15588"/>
</dbReference>
<name>A0A6J1IXE4_CUCMA</name>
<evidence type="ECO:0000256" key="2">
    <source>
        <dbReference type="ARBA" id="ARBA00023274"/>
    </source>
</evidence>
<sequence length="144" mass="16184">MSGGCVVLINSQSIMMVPSVLEYIFRTPCIGSYLDRKLLILLLDGRCIIGTMCTFDQYGNVVVESAFERIFAENQYCDKPMGLLVVRGDNAIFIGEMDLSFPELPPHITAVSLPQILIARKAELQSSVFKRTLKKWMEELFDGI</sequence>
<gene>
    <name evidence="5" type="primary">LOC111480024</name>
</gene>
<dbReference type="GO" id="GO:0003729">
    <property type="term" value="F:mRNA binding"/>
    <property type="evidence" value="ECO:0007669"/>
    <property type="project" value="TreeGrafter"/>
</dbReference>
<proteinExistence type="predicted"/>
<evidence type="ECO:0000313" key="4">
    <source>
        <dbReference type="Proteomes" id="UP000504608"/>
    </source>
</evidence>
<dbReference type="GO" id="GO:1990726">
    <property type="term" value="C:Lsm1-7-Pat1 complex"/>
    <property type="evidence" value="ECO:0007669"/>
    <property type="project" value="TreeGrafter"/>
</dbReference>